<comment type="caution">
    <text evidence="1">The sequence shown here is derived from an EMBL/GenBank/DDBJ whole genome shotgun (WGS) entry which is preliminary data.</text>
</comment>
<proteinExistence type="predicted"/>
<reference evidence="1" key="1">
    <citation type="journal article" date="2012" name="Science">
        <title>Fermentation, hydrogen, and sulfur metabolism in multiple uncultivated bacterial phyla.</title>
        <authorList>
            <person name="Wrighton K.C."/>
            <person name="Thomas B.C."/>
            <person name="Sharon I."/>
            <person name="Miller C.S."/>
            <person name="Castelle C.J."/>
            <person name="VerBerkmoes N.C."/>
            <person name="Wilkins M.J."/>
            <person name="Hettich R.L."/>
            <person name="Lipton M.S."/>
            <person name="Williams K.H."/>
            <person name="Long P.E."/>
            <person name="Banfield J.F."/>
        </authorList>
    </citation>
    <scope>NUCLEOTIDE SEQUENCE [LARGE SCALE GENOMIC DNA]</scope>
</reference>
<organism evidence="1">
    <name type="scientific">uncultured bacterium</name>
    <name type="common">gcode 4</name>
    <dbReference type="NCBI Taxonomy" id="1234023"/>
    <lineage>
        <taxon>Bacteria</taxon>
        <taxon>environmental samples</taxon>
    </lineage>
</organism>
<sequence length="51" mass="5842">MIKMKDVIVINEVDSRFHGNDKIVYECAMINEPGPACRQTGCYTSFVMTRE</sequence>
<accession>K2G4E0</accession>
<protein>
    <submittedName>
        <fullName evidence="1">Uncharacterized protein</fullName>
    </submittedName>
</protein>
<dbReference type="EMBL" id="AMFJ01000042">
    <property type="protein sequence ID" value="EKE30108.1"/>
    <property type="molecule type" value="Genomic_DNA"/>
</dbReference>
<name>K2G4E0_9BACT</name>
<dbReference type="AlphaFoldDB" id="K2G4E0"/>
<gene>
    <name evidence="1" type="ORF">ACD_2C00042G0002</name>
</gene>
<evidence type="ECO:0000313" key="1">
    <source>
        <dbReference type="EMBL" id="EKE30108.1"/>
    </source>
</evidence>